<dbReference type="Proteomes" id="UP000019593">
    <property type="component" value="Chromosome"/>
</dbReference>
<dbReference type="KEGG" id="red:roselon_00124"/>
<feature type="compositionally biased region" description="Basic and acidic residues" evidence="1">
    <location>
        <begin position="191"/>
        <end position="209"/>
    </location>
</feature>
<feature type="compositionally biased region" description="Basic and acidic residues" evidence="1">
    <location>
        <begin position="115"/>
        <end position="125"/>
    </location>
</feature>
<feature type="region of interest" description="Disordered" evidence="1">
    <location>
        <begin position="1"/>
        <end position="26"/>
    </location>
</feature>
<dbReference type="STRING" id="1294273.roselon_00124"/>
<evidence type="ECO:0000313" key="3">
    <source>
        <dbReference type="Proteomes" id="UP000019593"/>
    </source>
</evidence>
<dbReference type="OrthoDB" id="7875768at2"/>
<sequence>MVAGRVGGDDMAAPVPAEHHDQDDAPIDRDVIAAEEAVADILGEQSAAAPDDFEPETGDVDWPGSNAERALRDLAAARGAGQPDMPVDLEPQPPEATDTAAEEDKPEFTPIFSRRRSDELARPKQDMQVSEPEGEPQSETETVADQDTAPVTAPPHAQEPTPEDAKPETALPDHEAEARVAASGPTLQEVPRPERDPSPVEDDTGHDAIEDLGDEASPFTFPEDEAGILDEETLREIVAEVVREELQGPLGQRITRNVRKMVRREIRLMLAADELD</sequence>
<dbReference type="PATRIC" id="fig|1294273.3.peg.118"/>
<feature type="region of interest" description="Disordered" evidence="1">
    <location>
        <begin position="41"/>
        <end position="227"/>
    </location>
</feature>
<dbReference type="EMBL" id="CP004372">
    <property type="protein sequence ID" value="AHM02582.1"/>
    <property type="molecule type" value="Genomic_DNA"/>
</dbReference>
<keyword evidence="3" id="KW-1185">Reference proteome</keyword>
<reference evidence="2 3" key="1">
    <citation type="submission" date="2013-03" db="EMBL/GenBank/DDBJ databases">
        <authorList>
            <person name="Fiebig A."/>
            <person name="Goeker M."/>
            <person name="Klenk H.-P.P."/>
        </authorList>
    </citation>
    <scope>NUCLEOTIDE SEQUENCE [LARGE SCALE GENOMIC DNA]</scope>
    <source>
        <strain evidence="3">DSM 19469</strain>
    </source>
</reference>
<dbReference type="eggNOG" id="ENOG5032YP1">
    <property type="taxonomic scope" value="Bacteria"/>
</dbReference>
<proteinExistence type="predicted"/>
<evidence type="ECO:0000256" key="1">
    <source>
        <dbReference type="SAM" id="MobiDB-lite"/>
    </source>
</evidence>
<dbReference type="AlphaFoldDB" id="W8RXN7"/>
<feature type="compositionally biased region" description="Acidic residues" evidence="1">
    <location>
        <begin position="132"/>
        <end position="144"/>
    </location>
</feature>
<evidence type="ECO:0000313" key="2">
    <source>
        <dbReference type="EMBL" id="AHM02582.1"/>
    </source>
</evidence>
<feature type="compositionally biased region" description="Basic and acidic residues" evidence="1">
    <location>
        <begin position="17"/>
        <end position="26"/>
    </location>
</feature>
<feature type="compositionally biased region" description="Basic and acidic residues" evidence="1">
    <location>
        <begin position="163"/>
        <end position="178"/>
    </location>
</feature>
<name>W8RXN7_9RHOB</name>
<accession>W8RXN7</accession>
<protein>
    <submittedName>
        <fullName evidence="2">Uncharacterized protein</fullName>
    </submittedName>
</protein>
<dbReference type="HOGENOM" id="CLU_1007897_0_0_5"/>
<dbReference type="RefSeq" id="WP_025310523.1">
    <property type="nucleotide sequence ID" value="NZ_CP004372.1"/>
</dbReference>
<gene>
    <name evidence="2" type="ORF">roselon_00124</name>
</gene>
<organism evidence="2 3">
    <name type="scientific">Roseicyclus elongatus DSM 19469</name>
    <dbReference type="NCBI Taxonomy" id="1294273"/>
    <lineage>
        <taxon>Bacteria</taxon>
        <taxon>Pseudomonadati</taxon>
        <taxon>Pseudomonadota</taxon>
        <taxon>Alphaproteobacteria</taxon>
        <taxon>Rhodobacterales</taxon>
        <taxon>Roseobacteraceae</taxon>
        <taxon>Roseicyclus</taxon>
    </lineage>
</organism>